<sequence length="193" mass="22085">MPSQVVNSFDATWVAFLDSQNGGVIGWIKNINADCKDGGIRDGLHLVFAGDFSIERHNPAFRYRLCILTLLFLMHEAIPYPLSGDGLSSRAREVCCKAALNAHEVFSPADFIGIFETRGTSMRSRRTGNRVDPGHRYQPPFSLKRRKLRVFRRQLPRYEHFIVEQLSVIQAQLQEPPTIGNWTVVENRFQLRK</sequence>
<accession>A0A2H3DUK6</accession>
<proteinExistence type="predicted"/>
<gene>
    <name evidence="1" type="ORF">ARMGADRAFT_1025251</name>
</gene>
<protein>
    <submittedName>
        <fullName evidence="1">Uncharacterized protein</fullName>
    </submittedName>
</protein>
<dbReference type="Proteomes" id="UP000217790">
    <property type="component" value="Unassembled WGS sequence"/>
</dbReference>
<keyword evidence="2" id="KW-1185">Reference proteome</keyword>
<reference evidence="2" key="1">
    <citation type="journal article" date="2017" name="Nat. Ecol. Evol.">
        <title>Genome expansion and lineage-specific genetic innovations in the forest pathogenic fungi Armillaria.</title>
        <authorList>
            <person name="Sipos G."/>
            <person name="Prasanna A.N."/>
            <person name="Walter M.C."/>
            <person name="O'Connor E."/>
            <person name="Balint B."/>
            <person name="Krizsan K."/>
            <person name="Kiss B."/>
            <person name="Hess J."/>
            <person name="Varga T."/>
            <person name="Slot J."/>
            <person name="Riley R."/>
            <person name="Boka B."/>
            <person name="Rigling D."/>
            <person name="Barry K."/>
            <person name="Lee J."/>
            <person name="Mihaltcheva S."/>
            <person name="LaButti K."/>
            <person name="Lipzen A."/>
            <person name="Waldron R."/>
            <person name="Moloney N.M."/>
            <person name="Sperisen C."/>
            <person name="Kredics L."/>
            <person name="Vagvoelgyi C."/>
            <person name="Patrignani A."/>
            <person name="Fitzpatrick D."/>
            <person name="Nagy I."/>
            <person name="Doyle S."/>
            <person name="Anderson J.B."/>
            <person name="Grigoriev I.V."/>
            <person name="Gueldener U."/>
            <person name="Muensterkoetter M."/>
            <person name="Nagy L.G."/>
        </authorList>
    </citation>
    <scope>NUCLEOTIDE SEQUENCE [LARGE SCALE GENOMIC DNA]</scope>
    <source>
        <strain evidence="2">Ar21-2</strain>
    </source>
</reference>
<dbReference type="InParanoid" id="A0A2H3DUK6"/>
<name>A0A2H3DUK6_ARMGA</name>
<dbReference type="EMBL" id="KZ293647">
    <property type="protein sequence ID" value="PBK98901.1"/>
    <property type="molecule type" value="Genomic_DNA"/>
</dbReference>
<organism evidence="1 2">
    <name type="scientific">Armillaria gallica</name>
    <name type="common">Bulbous honey fungus</name>
    <name type="synonym">Armillaria bulbosa</name>
    <dbReference type="NCBI Taxonomy" id="47427"/>
    <lineage>
        <taxon>Eukaryota</taxon>
        <taxon>Fungi</taxon>
        <taxon>Dikarya</taxon>
        <taxon>Basidiomycota</taxon>
        <taxon>Agaricomycotina</taxon>
        <taxon>Agaricomycetes</taxon>
        <taxon>Agaricomycetidae</taxon>
        <taxon>Agaricales</taxon>
        <taxon>Marasmiineae</taxon>
        <taxon>Physalacriaceae</taxon>
        <taxon>Armillaria</taxon>
    </lineage>
</organism>
<evidence type="ECO:0000313" key="1">
    <source>
        <dbReference type="EMBL" id="PBK98901.1"/>
    </source>
</evidence>
<dbReference type="AlphaFoldDB" id="A0A2H3DUK6"/>
<evidence type="ECO:0000313" key="2">
    <source>
        <dbReference type="Proteomes" id="UP000217790"/>
    </source>
</evidence>